<feature type="region of interest" description="Disordered" evidence="1">
    <location>
        <begin position="1"/>
        <end position="22"/>
    </location>
</feature>
<evidence type="ECO:0000313" key="3">
    <source>
        <dbReference type="Proteomes" id="UP001154282"/>
    </source>
</evidence>
<accession>A0AAV0MJS0</accession>
<evidence type="ECO:0000313" key="2">
    <source>
        <dbReference type="EMBL" id="CAI0446339.1"/>
    </source>
</evidence>
<dbReference type="EMBL" id="CAMGYJ010000007">
    <property type="protein sequence ID" value="CAI0446339.1"/>
    <property type="molecule type" value="Genomic_DNA"/>
</dbReference>
<proteinExistence type="predicted"/>
<feature type="non-terminal residue" evidence="2">
    <location>
        <position position="1"/>
    </location>
</feature>
<dbReference type="Gene3D" id="3.40.50.2000">
    <property type="entry name" value="Glycogen Phosphorylase B"/>
    <property type="match status" value="1"/>
</dbReference>
<dbReference type="Proteomes" id="UP001154282">
    <property type="component" value="Unassembled WGS sequence"/>
</dbReference>
<protein>
    <submittedName>
        <fullName evidence="2">Uncharacterized protein</fullName>
    </submittedName>
</protein>
<keyword evidence="3" id="KW-1185">Reference proteome</keyword>
<reference evidence="2" key="1">
    <citation type="submission" date="2022-08" db="EMBL/GenBank/DDBJ databases">
        <authorList>
            <person name="Gutierrez-Valencia J."/>
        </authorList>
    </citation>
    <scope>NUCLEOTIDE SEQUENCE</scope>
</reference>
<gene>
    <name evidence="2" type="ORF">LITE_LOCUS28973</name>
</gene>
<evidence type="ECO:0000256" key="1">
    <source>
        <dbReference type="SAM" id="MobiDB-lite"/>
    </source>
</evidence>
<organism evidence="2 3">
    <name type="scientific">Linum tenue</name>
    <dbReference type="NCBI Taxonomy" id="586396"/>
    <lineage>
        <taxon>Eukaryota</taxon>
        <taxon>Viridiplantae</taxon>
        <taxon>Streptophyta</taxon>
        <taxon>Embryophyta</taxon>
        <taxon>Tracheophyta</taxon>
        <taxon>Spermatophyta</taxon>
        <taxon>Magnoliopsida</taxon>
        <taxon>eudicotyledons</taxon>
        <taxon>Gunneridae</taxon>
        <taxon>Pentapetalae</taxon>
        <taxon>rosids</taxon>
        <taxon>fabids</taxon>
        <taxon>Malpighiales</taxon>
        <taxon>Linaceae</taxon>
        <taxon>Linum</taxon>
    </lineage>
</organism>
<name>A0AAV0MJS0_9ROSI</name>
<comment type="caution">
    <text evidence="2">The sequence shown here is derived from an EMBL/GenBank/DDBJ whole genome shotgun (WGS) entry which is preliminary data.</text>
</comment>
<sequence length="165" mass="19000">KFLEEQQLAHGEEKPVTPTSASSAPQWLISDVFFGWATSTAESIGIRNFTFTTCGAYGSLGYISLWMNLPHRKQRIVDSDGPDGEENFSIPGFPKHCRFTMSQLPQIFRDADGKDPWSEFSGRRLRGRWSPSDGCATRWRNSWVRVTILFYFLFFMVNELEIKIY</sequence>
<dbReference type="SUPFAM" id="SSF53756">
    <property type="entry name" value="UDP-Glycosyltransferase/glycogen phosphorylase"/>
    <property type="match status" value="1"/>
</dbReference>
<dbReference type="AlphaFoldDB" id="A0AAV0MJS0"/>